<keyword evidence="2" id="KW-0808">Transferase</keyword>
<dbReference type="InterPro" id="IPR029063">
    <property type="entry name" value="SAM-dependent_MTases_sf"/>
</dbReference>
<gene>
    <name evidence="2" type="ORF">TSPGSL018_9544</name>
</gene>
<reference evidence="2" key="1">
    <citation type="submission" date="2014-05" db="EMBL/GenBank/DDBJ databases">
        <title>The transcriptome of the halophilic microalga Tetraselmis sp. GSL018 isolated from the Great Salt Lake, Utah.</title>
        <authorList>
            <person name="Jinkerson R.E."/>
            <person name="D'Adamo S."/>
            <person name="Posewitz M.C."/>
        </authorList>
    </citation>
    <scope>NUCLEOTIDE SEQUENCE</scope>
    <source>
        <strain evidence="2">GSL018</strain>
    </source>
</reference>
<dbReference type="Gene3D" id="3.40.50.150">
    <property type="entry name" value="Vaccinia Virus protein VP39"/>
    <property type="match status" value="1"/>
</dbReference>
<dbReference type="PANTHER" id="PTHR45036">
    <property type="entry name" value="METHYLTRANSFERASE LIKE 7B"/>
    <property type="match status" value="1"/>
</dbReference>
<dbReference type="InterPro" id="IPR052356">
    <property type="entry name" value="Thiol_S-MT"/>
</dbReference>
<dbReference type="SUPFAM" id="SSF53335">
    <property type="entry name" value="S-adenosyl-L-methionine-dependent methyltransferases"/>
    <property type="match status" value="1"/>
</dbReference>
<dbReference type="Pfam" id="PF08241">
    <property type="entry name" value="Methyltransf_11"/>
    <property type="match status" value="1"/>
</dbReference>
<evidence type="ECO:0000313" key="2">
    <source>
        <dbReference type="EMBL" id="JAC68096.1"/>
    </source>
</evidence>
<dbReference type="PANTHER" id="PTHR45036:SF1">
    <property type="entry name" value="METHYLTRANSFERASE LIKE 7A"/>
    <property type="match status" value="1"/>
</dbReference>
<dbReference type="AlphaFoldDB" id="A0A061RC75"/>
<accession>A0A061RC75</accession>
<protein>
    <submittedName>
        <fullName evidence="2">Methyltransferase-like protein 7a-like</fullName>
    </submittedName>
</protein>
<evidence type="ECO:0000259" key="1">
    <source>
        <dbReference type="Pfam" id="PF08241"/>
    </source>
</evidence>
<dbReference type="CDD" id="cd02440">
    <property type="entry name" value="AdoMet_MTases"/>
    <property type="match status" value="1"/>
</dbReference>
<dbReference type="GO" id="GO:0032259">
    <property type="term" value="P:methylation"/>
    <property type="evidence" value="ECO:0007669"/>
    <property type="project" value="UniProtKB-KW"/>
</dbReference>
<dbReference type="InterPro" id="IPR013216">
    <property type="entry name" value="Methyltransf_11"/>
</dbReference>
<sequence>MLCCRTKTHTLVSLTNQQPQVLSPGKLNFRRGPLGNFPEVDNTSARRRGLLCTCRDSRDRLSSLETTEGSTKQEKIIGDTGRRNLLLGAGTMLPCGCTACAAQMRSRNGLHDKFLAFAMDRLMGRYEAMLSPVKAQLFGEALGGAGKGAQDILEIGIGTAPNLKYYPTLEGIRLTAVEPNLAMEQYARRNAAAAGLDGDRLKLLQGVAEEIPLDDNSVDAVVGTLVMCSVPDVPRALEEIKRVLRPGGKYVFLEHVAAPRGSFTRLAQNVLNPAQMFIADGCHLNRETGLTIEAAEFEEVDMRRFTVQELMILGPHVSGIATAPREA</sequence>
<feature type="domain" description="Methyltransferase type 11" evidence="1">
    <location>
        <begin position="153"/>
        <end position="252"/>
    </location>
</feature>
<proteinExistence type="predicted"/>
<keyword evidence="2" id="KW-0489">Methyltransferase</keyword>
<organism evidence="2">
    <name type="scientific">Tetraselmis sp. GSL018</name>
    <dbReference type="NCBI Taxonomy" id="582737"/>
    <lineage>
        <taxon>Eukaryota</taxon>
        <taxon>Viridiplantae</taxon>
        <taxon>Chlorophyta</taxon>
        <taxon>core chlorophytes</taxon>
        <taxon>Chlorodendrophyceae</taxon>
        <taxon>Chlorodendrales</taxon>
        <taxon>Chlorodendraceae</taxon>
        <taxon>Tetraselmis</taxon>
    </lineage>
</organism>
<dbReference type="GO" id="GO:0008757">
    <property type="term" value="F:S-adenosylmethionine-dependent methyltransferase activity"/>
    <property type="evidence" value="ECO:0007669"/>
    <property type="project" value="InterPro"/>
</dbReference>
<name>A0A061RC75_9CHLO</name>
<dbReference type="EMBL" id="GBEZ01018331">
    <property type="protein sequence ID" value="JAC68096.1"/>
    <property type="molecule type" value="Transcribed_RNA"/>
</dbReference>